<evidence type="ECO:0000313" key="3">
    <source>
        <dbReference type="Proteomes" id="UP000237640"/>
    </source>
</evidence>
<gene>
    <name evidence="2" type="ORF">CLV81_2564</name>
</gene>
<dbReference type="Proteomes" id="UP000237640">
    <property type="component" value="Unassembled WGS sequence"/>
</dbReference>
<protein>
    <submittedName>
        <fullName evidence="2">Uncharacterized protein</fullName>
    </submittedName>
</protein>
<proteinExistence type="predicted"/>
<keyword evidence="3" id="KW-1185">Reference proteome</keyword>
<dbReference type="EMBL" id="PVYX01000002">
    <property type="protein sequence ID" value="PRX54167.1"/>
    <property type="molecule type" value="Genomic_DNA"/>
</dbReference>
<evidence type="ECO:0000256" key="1">
    <source>
        <dbReference type="SAM" id="Phobius"/>
    </source>
</evidence>
<feature type="transmembrane region" description="Helical" evidence="1">
    <location>
        <begin position="6"/>
        <end position="28"/>
    </location>
</feature>
<accession>A0A2T0M9F4</accession>
<comment type="caution">
    <text evidence="2">The sequence shown here is derived from an EMBL/GenBank/DDBJ whole genome shotgun (WGS) entry which is preliminary data.</text>
</comment>
<reference evidence="2 3" key="1">
    <citation type="submission" date="2018-03" db="EMBL/GenBank/DDBJ databases">
        <title>Genomic Encyclopedia of Archaeal and Bacterial Type Strains, Phase II (KMG-II): from individual species to whole genera.</title>
        <authorList>
            <person name="Goeker M."/>
        </authorList>
    </citation>
    <scope>NUCLEOTIDE SEQUENCE [LARGE SCALE GENOMIC DNA]</scope>
    <source>
        <strain evidence="2 3">DSM 25027</strain>
    </source>
</reference>
<sequence>MAENKISQYLFYAAGEIVLVVVGILLALQINNWNEKRKLEESILNLFGVLQDELQQNINTANSSIEMGLELDARFRLVFETELSVEQMSDLGALIELGTFSENFLDDNLAKIIEKEKEIPLEYKNLIPHLKELQRRITSQRKWESIILDMVYEHRTEYSKKLDWLHKRDSLSLAKSTEFMLTDAIFKNQLKNWSRTMLNENFWDMSLIQSSSVFLLWKIKEIWNSDVNISFEEFMMKNGMNPMKSFECNEELFVTNPTYEFRINTTIFNNTSERVTLDVVNQTKDEIFTISIPANDLFINELNLGANQNYGYLKLKKDDKCSQIYAFAPNGFLVLN</sequence>
<dbReference type="Pfam" id="PF19578">
    <property type="entry name" value="DUF6090"/>
    <property type="match status" value="1"/>
</dbReference>
<dbReference type="AlphaFoldDB" id="A0A2T0M9F4"/>
<keyword evidence="1" id="KW-1133">Transmembrane helix</keyword>
<keyword evidence="1" id="KW-0812">Transmembrane</keyword>
<keyword evidence="1" id="KW-0472">Membrane</keyword>
<dbReference type="OrthoDB" id="821805at2"/>
<dbReference type="RefSeq" id="WP_146129896.1">
    <property type="nucleotide sequence ID" value="NZ_PVYX01000002.1"/>
</dbReference>
<evidence type="ECO:0000313" key="2">
    <source>
        <dbReference type="EMBL" id="PRX54167.1"/>
    </source>
</evidence>
<organism evidence="2 3">
    <name type="scientific">Flagellimonas meridianipacifica</name>
    <dbReference type="NCBI Taxonomy" id="1080225"/>
    <lineage>
        <taxon>Bacteria</taxon>
        <taxon>Pseudomonadati</taxon>
        <taxon>Bacteroidota</taxon>
        <taxon>Flavobacteriia</taxon>
        <taxon>Flavobacteriales</taxon>
        <taxon>Flavobacteriaceae</taxon>
        <taxon>Flagellimonas</taxon>
    </lineage>
</organism>
<name>A0A2T0M9F4_9FLAO</name>
<dbReference type="InterPro" id="IPR045749">
    <property type="entry name" value="DUF6090"/>
</dbReference>